<evidence type="ECO:0000313" key="2">
    <source>
        <dbReference type="EMBL" id="GGV97043.1"/>
    </source>
</evidence>
<dbReference type="PANTHER" id="PTHR30543">
    <property type="entry name" value="CHROMATE REDUCTASE"/>
    <property type="match status" value="1"/>
</dbReference>
<reference evidence="3" key="1">
    <citation type="journal article" date="2019" name="Int. J. Syst. Evol. Microbiol.">
        <title>The Global Catalogue of Microorganisms (GCM) 10K type strain sequencing project: providing services to taxonomists for standard genome sequencing and annotation.</title>
        <authorList>
            <consortium name="The Broad Institute Genomics Platform"/>
            <consortium name="The Broad Institute Genome Sequencing Center for Infectious Disease"/>
            <person name="Wu L."/>
            <person name="Ma J."/>
        </authorList>
    </citation>
    <scope>NUCLEOTIDE SEQUENCE [LARGE SCALE GENOMIC DNA]</scope>
    <source>
        <strain evidence="3">JCM 4376</strain>
    </source>
</reference>
<evidence type="ECO:0000313" key="3">
    <source>
        <dbReference type="Proteomes" id="UP000660675"/>
    </source>
</evidence>
<dbReference type="InterPro" id="IPR050712">
    <property type="entry name" value="NAD(P)H-dep_reductase"/>
</dbReference>
<dbReference type="RefSeq" id="WP_189548072.1">
    <property type="nucleotide sequence ID" value="NZ_BMTF01000044.1"/>
</dbReference>
<comment type="caution">
    <text evidence="2">The sequence shown here is derived from an EMBL/GenBank/DDBJ whole genome shotgun (WGS) entry which is preliminary data.</text>
</comment>
<name>A0ABQ2W8S0_9ACTN</name>
<proteinExistence type="predicted"/>
<dbReference type="PANTHER" id="PTHR30543:SF21">
    <property type="entry name" value="NAD(P)H-DEPENDENT FMN REDUCTASE LOT6"/>
    <property type="match status" value="1"/>
</dbReference>
<gene>
    <name evidence="2" type="ORF">GCM10015535_67570</name>
</gene>
<dbReference type="EMBL" id="BMTF01000044">
    <property type="protein sequence ID" value="GGV97043.1"/>
    <property type="molecule type" value="Genomic_DNA"/>
</dbReference>
<dbReference type="SUPFAM" id="SSF52218">
    <property type="entry name" value="Flavoproteins"/>
    <property type="match status" value="1"/>
</dbReference>
<sequence length="214" mass="23129">MTRIAVILGSTRPGRRGETVAWWATEVAARHPAAVVGEVTFELVDLADYALPLLDEPVPAMFGQYRNEAPRRWAAAIGSFDGFVFVTPEYNHSMTAALKNAIDHLFAEWNDKAAGFVSYGVHGGTRAVEHLRLTLAEVKVACVRSQVVLSVFDDFDYTGCDMTDPTSAGVFRPGERQEAAMNTMLDEVVAWSVALEPLRAKAAADSDGDAVPAG</sequence>
<dbReference type="InterPro" id="IPR029039">
    <property type="entry name" value="Flavoprotein-like_sf"/>
</dbReference>
<dbReference type="Pfam" id="PF03358">
    <property type="entry name" value="FMN_red"/>
    <property type="match status" value="1"/>
</dbReference>
<keyword evidence="3" id="KW-1185">Reference proteome</keyword>
<protein>
    <submittedName>
        <fullName evidence="2">FMN reductase</fullName>
    </submittedName>
</protein>
<dbReference type="Proteomes" id="UP000660675">
    <property type="component" value="Unassembled WGS sequence"/>
</dbReference>
<dbReference type="InterPro" id="IPR005025">
    <property type="entry name" value="FMN_Rdtase-like_dom"/>
</dbReference>
<accession>A0ABQ2W8S0</accession>
<dbReference type="Gene3D" id="3.40.50.360">
    <property type="match status" value="1"/>
</dbReference>
<feature type="domain" description="NADPH-dependent FMN reductase-like" evidence="1">
    <location>
        <begin position="2"/>
        <end position="150"/>
    </location>
</feature>
<organism evidence="2 3">
    <name type="scientific">Streptomyces gelaticus</name>
    <dbReference type="NCBI Taxonomy" id="285446"/>
    <lineage>
        <taxon>Bacteria</taxon>
        <taxon>Bacillati</taxon>
        <taxon>Actinomycetota</taxon>
        <taxon>Actinomycetes</taxon>
        <taxon>Kitasatosporales</taxon>
        <taxon>Streptomycetaceae</taxon>
        <taxon>Streptomyces</taxon>
    </lineage>
</organism>
<evidence type="ECO:0000259" key="1">
    <source>
        <dbReference type="Pfam" id="PF03358"/>
    </source>
</evidence>